<dbReference type="InterPro" id="IPR036847">
    <property type="entry name" value="RimP_C_sf"/>
</dbReference>
<dbReference type="InterPro" id="IPR035956">
    <property type="entry name" value="RimP_N_sf"/>
</dbReference>
<name>A0ABX7S6M5_9BACT</name>
<evidence type="ECO:0000259" key="5">
    <source>
        <dbReference type="Pfam" id="PF17384"/>
    </source>
</evidence>
<dbReference type="CDD" id="cd01734">
    <property type="entry name" value="YlxS_C"/>
    <property type="match status" value="1"/>
</dbReference>
<dbReference type="SUPFAM" id="SSF74942">
    <property type="entry name" value="YhbC-like, C-terminal domain"/>
    <property type="match status" value="1"/>
</dbReference>
<dbReference type="Pfam" id="PF17384">
    <property type="entry name" value="DUF150_C"/>
    <property type="match status" value="1"/>
</dbReference>
<keyword evidence="2 3" id="KW-0690">Ribosome biogenesis</keyword>
<keyword evidence="7" id="KW-1185">Reference proteome</keyword>
<dbReference type="Pfam" id="PF02576">
    <property type="entry name" value="RimP_N"/>
    <property type="match status" value="1"/>
</dbReference>
<dbReference type="PANTHER" id="PTHR33867">
    <property type="entry name" value="RIBOSOME MATURATION FACTOR RIMP"/>
    <property type="match status" value="1"/>
</dbReference>
<feature type="domain" description="Ribosome maturation factor RimP C-terminal" evidence="5">
    <location>
        <begin position="89"/>
        <end position="150"/>
    </location>
</feature>
<dbReference type="PANTHER" id="PTHR33867:SF1">
    <property type="entry name" value="RIBOSOME MATURATION FACTOR RIMP"/>
    <property type="match status" value="1"/>
</dbReference>
<dbReference type="InterPro" id="IPR028998">
    <property type="entry name" value="RimP_C"/>
</dbReference>
<dbReference type="SUPFAM" id="SSF75420">
    <property type="entry name" value="YhbC-like, N-terminal domain"/>
    <property type="match status" value="1"/>
</dbReference>
<comment type="function">
    <text evidence="3">Required for maturation of 30S ribosomal subunits.</text>
</comment>
<evidence type="ECO:0000256" key="2">
    <source>
        <dbReference type="ARBA" id="ARBA00022517"/>
    </source>
</evidence>
<gene>
    <name evidence="3" type="primary">rimP</name>
    <name evidence="6" type="ORF">JYK00_06655</name>
</gene>
<accession>A0ABX7S6M5</accession>
<feature type="domain" description="Ribosome maturation factor RimP N-terminal" evidence="4">
    <location>
        <begin position="14"/>
        <end position="86"/>
    </location>
</feature>
<dbReference type="InterPro" id="IPR003728">
    <property type="entry name" value="Ribosome_maturation_RimP"/>
</dbReference>
<dbReference type="Gene3D" id="3.30.300.70">
    <property type="entry name" value="RimP-like superfamily, N-terminal"/>
    <property type="match status" value="1"/>
</dbReference>
<sequence>MNIAHIKKQVTKIADKIVKEVGLELFDVRFYNKSGRWILEVIIDNPSGYINHLDCEKVSRALEVELDNLDLITKRYYLEVSSPGLDRPLRNKKDFERFKNHLAKIKTNEKTYIGKIVDVNDERVVLKNQKQGEIVVEFKNIKKANLEIEF</sequence>
<evidence type="ECO:0000313" key="6">
    <source>
        <dbReference type="EMBL" id="QTA37415.1"/>
    </source>
</evidence>
<reference evidence="6 7" key="1">
    <citation type="submission" date="2021-03" db="EMBL/GenBank/DDBJ databases">
        <title>Thermosipho ferrireducens sp.nov., an anaerobic thermophilic iron-reducing bacterium isolated from a deep-sea hydrothermal sulfide deposits.</title>
        <authorList>
            <person name="Zeng X."/>
            <person name="Chen Y."/>
            <person name="Shao Z."/>
        </authorList>
    </citation>
    <scope>NUCLEOTIDE SEQUENCE [LARGE SCALE GENOMIC DNA]</scope>
    <source>
        <strain evidence="6 7">JL129W03</strain>
    </source>
</reference>
<evidence type="ECO:0000313" key="7">
    <source>
        <dbReference type="Proteomes" id="UP000671862"/>
    </source>
</evidence>
<dbReference type="EMBL" id="CP071446">
    <property type="protein sequence ID" value="QTA37415.1"/>
    <property type="molecule type" value="Genomic_DNA"/>
</dbReference>
<proteinExistence type="inferred from homology"/>
<evidence type="ECO:0000259" key="4">
    <source>
        <dbReference type="Pfam" id="PF02576"/>
    </source>
</evidence>
<dbReference type="Proteomes" id="UP000671862">
    <property type="component" value="Chromosome"/>
</dbReference>
<protein>
    <recommendedName>
        <fullName evidence="3">Ribosome maturation factor RimP</fullName>
    </recommendedName>
</protein>
<comment type="similarity">
    <text evidence="3">Belongs to the RimP family.</text>
</comment>
<dbReference type="Gene3D" id="2.30.30.180">
    <property type="entry name" value="Ribosome maturation factor RimP, C-terminal domain"/>
    <property type="match status" value="1"/>
</dbReference>
<comment type="subcellular location">
    <subcellularLocation>
        <location evidence="3">Cytoplasm</location>
    </subcellularLocation>
</comment>
<evidence type="ECO:0000256" key="1">
    <source>
        <dbReference type="ARBA" id="ARBA00022490"/>
    </source>
</evidence>
<evidence type="ECO:0000256" key="3">
    <source>
        <dbReference type="HAMAP-Rule" id="MF_01077"/>
    </source>
</evidence>
<dbReference type="HAMAP" id="MF_01077">
    <property type="entry name" value="RimP"/>
    <property type="match status" value="1"/>
</dbReference>
<organism evidence="6 7">
    <name type="scientific">Thermosipho ferrireducens</name>
    <dbReference type="NCBI Taxonomy" id="2571116"/>
    <lineage>
        <taxon>Bacteria</taxon>
        <taxon>Thermotogati</taxon>
        <taxon>Thermotogota</taxon>
        <taxon>Thermotogae</taxon>
        <taxon>Thermotogales</taxon>
        <taxon>Fervidobacteriaceae</taxon>
        <taxon>Thermosipho</taxon>
    </lineage>
</organism>
<dbReference type="InterPro" id="IPR028989">
    <property type="entry name" value="RimP_N"/>
</dbReference>
<keyword evidence="1 3" id="KW-0963">Cytoplasm</keyword>